<evidence type="ECO:0000256" key="4">
    <source>
        <dbReference type="ARBA" id="ARBA00022989"/>
    </source>
</evidence>
<evidence type="ECO:0000313" key="8">
    <source>
        <dbReference type="EMBL" id="RNL19626.1"/>
    </source>
</evidence>
<keyword evidence="5 6" id="KW-0472">Membrane</keyword>
<evidence type="ECO:0000256" key="5">
    <source>
        <dbReference type="ARBA" id="ARBA00023136"/>
    </source>
</evidence>
<keyword evidence="3 6" id="KW-0812">Transmembrane</keyword>
<dbReference type="EMBL" id="QICB01000004">
    <property type="protein sequence ID" value="RNL19626.1"/>
    <property type="molecule type" value="Genomic_DNA"/>
</dbReference>
<feature type="transmembrane region" description="Helical" evidence="6">
    <location>
        <begin position="246"/>
        <end position="265"/>
    </location>
</feature>
<dbReference type="GO" id="GO:0005886">
    <property type="term" value="C:plasma membrane"/>
    <property type="evidence" value="ECO:0007669"/>
    <property type="project" value="UniProtKB-SubCell"/>
</dbReference>
<evidence type="ECO:0000313" key="9">
    <source>
        <dbReference type="Proteomes" id="UP000267368"/>
    </source>
</evidence>
<dbReference type="InterPro" id="IPR007168">
    <property type="entry name" value="Phageshock_PspC_N"/>
</dbReference>
<dbReference type="AlphaFoldDB" id="A0A3N0AGD1"/>
<protein>
    <recommendedName>
        <fullName evidence="7">Phage shock protein PspC N-terminal domain-containing protein</fullName>
    </recommendedName>
</protein>
<sequence length="289" mass="30778">MLETNRLHRSDDEVIAGVCAGVAECFDLDPIAARILAVLLAVCTGGLAVVAYAVMWLVLPKQMEVPAPIACAAYVPAAEPVPAGFPRKRRGSAPVPPAGFVVDDGCCKPAPVAAPVGRPEEPCERCGMSGWSRLCVWLGSGLLAVDAALLFDYLVEGIVWWQLWPVLCLVSGLVLMVVPSKKGSFARRFSCGLVVVAASVVMLFISIGILDSVSVLYAMAKLWPIALIMAGLVVMNVSFHDQMFDFGLALCVIVACVAMCTVFAIPGPLEQVAVNLPFGPRIYHINPWL</sequence>
<comment type="subcellular location">
    <subcellularLocation>
        <location evidence="1">Cell membrane</location>
        <topology evidence="1">Single-pass membrane protein</topology>
    </subcellularLocation>
</comment>
<accession>A0A3N0AGD1</accession>
<feature type="transmembrane region" description="Helical" evidence="6">
    <location>
        <begin position="222"/>
        <end position="239"/>
    </location>
</feature>
<feature type="transmembrane region" description="Helical" evidence="6">
    <location>
        <begin position="190"/>
        <end position="210"/>
    </location>
</feature>
<dbReference type="PANTHER" id="PTHR33885:SF3">
    <property type="entry name" value="PHAGE SHOCK PROTEIN C"/>
    <property type="match status" value="1"/>
</dbReference>
<dbReference type="Pfam" id="PF04024">
    <property type="entry name" value="PspC"/>
    <property type="match status" value="1"/>
</dbReference>
<dbReference type="OrthoDB" id="7359894at2"/>
<evidence type="ECO:0000256" key="2">
    <source>
        <dbReference type="ARBA" id="ARBA00022475"/>
    </source>
</evidence>
<keyword evidence="9" id="KW-1185">Reference proteome</keyword>
<dbReference type="RefSeq" id="WP_123198349.1">
    <property type="nucleotide sequence ID" value="NZ_QICB01000004.1"/>
</dbReference>
<evidence type="ECO:0000256" key="6">
    <source>
        <dbReference type="SAM" id="Phobius"/>
    </source>
</evidence>
<feature type="domain" description="Phage shock protein PspC N-terminal" evidence="7">
    <location>
        <begin position="6"/>
        <end position="61"/>
    </location>
</feature>
<reference evidence="9" key="1">
    <citation type="submission" date="2018-05" db="EMBL/GenBank/DDBJ databases">
        <title>Genome Sequencing of selected type strains of the family Eggerthellaceae.</title>
        <authorList>
            <person name="Danylec N."/>
            <person name="Stoll D.A."/>
            <person name="Doetsch A."/>
            <person name="Huch M."/>
        </authorList>
    </citation>
    <scope>NUCLEOTIDE SEQUENCE [LARGE SCALE GENOMIC DNA]</scope>
    <source>
        <strain evidence="9">DSM 17537</strain>
    </source>
</reference>
<organism evidence="8 9">
    <name type="scientific">Slackia faecicanis</name>
    <dbReference type="NCBI Taxonomy" id="255723"/>
    <lineage>
        <taxon>Bacteria</taxon>
        <taxon>Bacillati</taxon>
        <taxon>Actinomycetota</taxon>
        <taxon>Coriobacteriia</taxon>
        <taxon>Eggerthellales</taxon>
        <taxon>Eggerthellaceae</taxon>
        <taxon>Slackia</taxon>
    </lineage>
</organism>
<dbReference type="Proteomes" id="UP000267368">
    <property type="component" value="Unassembled WGS sequence"/>
</dbReference>
<keyword evidence="4 6" id="KW-1133">Transmembrane helix</keyword>
<evidence type="ECO:0000256" key="3">
    <source>
        <dbReference type="ARBA" id="ARBA00022692"/>
    </source>
</evidence>
<feature type="transmembrane region" description="Helical" evidence="6">
    <location>
        <begin position="35"/>
        <end position="59"/>
    </location>
</feature>
<feature type="transmembrane region" description="Helical" evidence="6">
    <location>
        <begin position="161"/>
        <end position="178"/>
    </location>
</feature>
<dbReference type="InterPro" id="IPR052027">
    <property type="entry name" value="PspC"/>
</dbReference>
<dbReference type="PANTHER" id="PTHR33885">
    <property type="entry name" value="PHAGE SHOCK PROTEIN C"/>
    <property type="match status" value="1"/>
</dbReference>
<evidence type="ECO:0000259" key="7">
    <source>
        <dbReference type="Pfam" id="PF04024"/>
    </source>
</evidence>
<comment type="caution">
    <text evidence="8">The sequence shown here is derived from an EMBL/GenBank/DDBJ whole genome shotgun (WGS) entry which is preliminary data.</text>
</comment>
<gene>
    <name evidence="8" type="ORF">DMP07_06550</name>
</gene>
<name>A0A3N0AGD1_9ACTN</name>
<proteinExistence type="predicted"/>
<keyword evidence="2" id="KW-1003">Cell membrane</keyword>
<evidence type="ECO:0000256" key="1">
    <source>
        <dbReference type="ARBA" id="ARBA00004162"/>
    </source>
</evidence>